<keyword evidence="2" id="KW-1185">Reference proteome</keyword>
<comment type="caution">
    <text evidence="1">The sequence shown here is derived from an EMBL/GenBank/DDBJ whole genome shotgun (WGS) entry which is preliminary data.</text>
</comment>
<evidence type="ECO:0000313" key="1">
    <source>
        <dbReference type="EMBL" id="KAK3799925.1"/>
    </source>
</evidence>
<organism evidence="1 2">
    <name type="scientific">Elysia crispata</name>
    <name type="common">lettuce slug</name>
    <dbReference type="NCBI Taxonomy" id="231223"/>
    <lineage>
        <taxon>Eukaryota</taxon>
        <taxon>Metazoa</taxon>
        <taxon>Spiralia</taxon>
        <taxon>Lophotrochozoa</taxon>
        <taxon>Mollusca</taxon>
        <taxon>Gastropoda</taxon>
        <taxon>Heterobranchia</taxon>
        <taxon>Euthyneura</taxon>
        <taxon>Panpulmonata</taxon>
        <taxon>Sacoglossa</taxon>
        <taxon>Placobranchoidea</taxon>
        <taxon>Plakobranchidae</taxon>
        <taxon>Elysia</taxon>
    </lineage>
</organism>
<proteinExistence type="predicted"/>
<reference evidence="1" key="1">
    <citation type="journal article" date="2023" name="G3 (Bethesda)">
        <title>A reference genome for the long-term kleptoplast-retaining sea slug Elysia crispata morphotype clarki.</title>
        <authorList>
            <person name="Eastman K.E."/>
            <person name="Pendleton A.L."/>
            <person name="Shaikh M.A."/>
            <person name="Suttiyut T."/>
            <person name="Ogas R."/>
            <person name="Tomko P."/>
            <person name="Gavelis G."/>
            <person name="Widhalm J.R."/>
            <person name="Wisecaver J.H."/>
        </authorList>
    </citation>
    <scope>NUCLEOTIDE SEQUENCE</scope>
    <source>
        <strain evidence="1">ECLA1</strain>
    </source>
</reference>
<accession>A0AAE1B5D8</accession>
<dbReference type="Proteomes" id="UP001283361">
    <property type="component" value="Unassembled WGS sequence"/>
</dbReference>
<sequence length="103" mass="11331">MILTLIQDLMARTSWRGGHVSRWSVHQNDIDTNTGPHGAVRTSLDGQSSEWTSWSGGHVSRCSVHQNDLDTNAGPIGAVGRSLGDQYTRKILKLAIRLTETFT</sequence>
<evidence type="ECO:0000313" key="2">
    <source>
        <dbReference type="Proteomes" id="UP001283361"/>
    </source>
</evidence>
<protein>
    <submittedName>
        <fullName evidence="1">Uncharacterized protein</fullName>
    </submittedName>
</protein>
<gene>
    <name evidence="1" type="ORF">RRG08_003007</name>
</gene>
<dbReference type="EMBL" id="JAWDGP010000514">
    <property type="protein sequence ID" value="KAK3799925.1"/>
    <property type="molecule type" value="Genomic_DNA"/>
</dbReference>
<name>A0AAE1B5D8_9GAST</name>
<dbReference type="AlphaFoldDB" id="A0AAE1B5D8"/>